<feature type="chain" id="PRO_5020819759" description="tripeptidyl-peptidase II" evidence="16">
    <location>
        <begin position="20"/>
        <end position="814"/>
    </location>
</feature>
<keyword evidence="7 15" id="KW-0479">Metal-binding</keyword>
<evidence type="ECO:0000256" key="16">
    <source>
        <dbReference type="SAM" id="SignalP"/>
    </source>
</evidence>
<dbReference type="GO" id="GO:0046872">
    <property type="term" value="F:metal ion binding"/>
    <property type="evidence" value="ECO:0007669"/>
    <property type="project" value="UniProtKB-UniRule"/>
</dbReference>
<dbReference type="InterPro" id="IPR015366">
    <property type="entry name" value="S53_propep"/>
</dbReference>
<keyword evidence="5" id="KW-0964">Secreted</keyword>
<keyword evidence="13" id="KW-0865">Zymogen</keyword>
<dbReference type="GO" id="GO:0008240">
    <property type="term" value="F:tripeptidyl-peptidase activity"/>
    <property type="evidence" value="ECO:0007669"/>
    <property type="project" value="UniProtKB-EC"/>
</dbReference>
<evidence type="ECO:0000256" key="15">
    <source>
        <dbReference type="PROSITE-ProRule" id="PRU01032"/>
    </source>
</evidence>
<feature type="domain" description="Peptidase S53" evidence="17">
    <location>
        <begin position="217"/>
        <end position="616"/>
    </location>
</feature>
<gene>
    <name evidence="18" type="ORF">D6D13_04111</name>
</gene>
<name>A0A4S9CYK6_AURPU</name>
<evidence type="ECO:0000256" key="8">
    <source>
        <dbReference type="ARBA" id="ARBA00022729"/>
    </source>
</evidence>
<evidence type="ECO:0000256" key="5">
    <source>
        <dbReference type="ARBA" id="ARBA00022525"/>
    </source>
</evidence>
<comment type="cofactor">
    <cofactor evidence="15">
        <name>Ca(2+)</name>
        <dbReference type="ChEBI" id="CHEBI:29108"/>
    </cofactor>
    <text evidence="15">Binds 1 Ca(2+) ion per subunit.</text>
</comment>
<keyword evidence="12" id="KW-0843">Virulence</keyword>
<evidence type="ECO:0000313" key="18">
    <source>
        <dbReference type="EMBL" id="THX12771.1"/>
    </source>
</evidence>
<keyword evidence="10" id="KW-0720">Serine protease</keyword>
<evidence type="ECO:0000256" key="13">
    <source>
        <dbReference type="ARBA" id="ARBA00023145"/>
    </source>
</evidence>
<proteinExistence type="predicted"/>
<feature type="signal peptide" evidence="16">
    <location>
        <begin position="1"/>
        <end position="19"/>
    </location>
</feature>
<keyword evidence="9" id="KW-0378">Hydrolase</keyword>
<dbReference type="GO" id="GO:0004252">
    <property type="term" value="F:serine-type endopeptidase activity"/>
    <property type="evidence" value="ECO:0007669"/>
    <property type="project" value="InterPro"/>
</dbReference>
<dbReference type="PROSITE" id="PS51695">
    <property type="entry name" value="SEDOLISIN"/>
    <property type="match status" value="1"/>
</dbReference>
<evidence type="ECO:0000256" key="10">
    <source>
        <dbReference type="ARBA" id="ARBA00022825"/>
    </source>
</evidence>
<feature type="binding site" evidence="15">
    <location>
        <position position="596"/>
    </location>
    <ligand>
        <name>Ca(2+)</name>
        <dbReference type="ChEBI" id="CHEBI:29108"/>
    </ligand>
</feature>
<evidence type="ECO:0000256" key="12">
    <source>
        <dbReference type="ARBA" id="ARBA00023026"/>
    </source>
</evidence>
<dbReference type="EMBL" id="QZAS01000011">
    <property type="protein sequence ID" value="THX12771.1"/>
    <property type="molecule type" value="Genomic_DNA"/>
</dbReference>
<dbReference type="SMART" id="SM00944">
    <property type="entry name" value="Pro-kuma_activ"/>
    <property type="match status" value="1"/>
</dbReference>
<comment type="catalytic activity">
    <reaction evidence="1">
        <text>Release of an N-terminal tripeptide from a polypeptide.</text>
        <dbReference type="EC" id="3.4.14.10"/>
    </reaction>
</comment>
<evidence type="ECO:0000256" key="14">
    <source>
        <dbReference type="ARBA" id="ARBA00023180"/>
    </source>
</evidence>
<evidence type="ECO:0000256" key="7">
    <source>
        <dbReference type="ARBA" id="ARBA00022723"/>
    </source>
</evidence>
<dbReference type="PANTHER" id="PTHR14218:SF34">
    <property type="entry name" value="TRIPEPTIDYL-PEPTIDASE SED4"/>
    <property type="match status" value="1"/>
</dbReference>
<dbReference type="CDD" id="cd11377">
    <property type="entry name" value="Pro-peptidase_S53"/>
    <property type="match status" value="1"/>
</dbReference>
<reference evidence="18" key="1">
    <citation type="submission" date="2018-10" db="EMBL/GenBank/DDBJ databases">
        <title>Fifty Aureobasidium pullulans genomes reveal a recombining polyextremotolerant generalist.</title>
        <authorList>
            <person name="Gostincar C."/>
            <person name="Turk M."/>
            <person name="Zajc J."/>
            <person name="Gunde-Cimerman N."/>
        </authorList>
    </citation>
    <scope>NUCLEOTIDE SEQUENCE [LARGE SCALE GENOMIC DNA]</scope>
    <source>
        <strain evidence="18">EXF-10085</strain>
    </source>
</reference>
<dbReference type="Pfam" id="PF09286">
    <property type="entry name" value="Pro-kuma_activ"/>
    <property type="match status" value="1"/>
</dbReference>
<dbReference type="EC" id="3.4.14.10" evidence="4"/>
<keyword evidence="8 16" id="KW-0732">Signal</keyword>
<evidence type="ECO:0000256" key="9">
    <source>
        <dbReference type="ARBA" id="ARBA00022801"/>
    </source>
</evidence>
<dbReference type="Gene3D" id="3.40.50.200">
    <property type="entry name" value="Peptidase S8/S53 domain"/>
    <property type="match status" value="1"/>
</dbReference>
<comment type="caution">
    <text evidence="18">The sequence shown here is derived from an EMBL/GenBank/DDBJ whole genome shotgun (WGS) entry which is preliminary data.</text>
</comment>
<comment type="caution">
    <text evidence="15">Lacks conserved residue(s) required for the propagation of feature annotation.</text>
</comment>
<evidence type="ECO:0000256" key="11">
    <source>
        <dbReference type="ARBA" id="ARBA00022837"/>
    </source>
</evidence>
<evidence type="ECO:0000259" key="17">
    <source>
        <dbReference type="PROSITE" id="PS51695"/>
    </source>
</evidence>
<protein>
    <recommendedName>
        <fullName evidence="4">tripeptidyl-peptidase II</fullName>
        <ecNumber evidence="4">3.4.14.10</ecNumber>
    </recommendedName>
</protein>
<keyword evidence="14" id="KW-0325">Glycoprotein</keyword>
<dbReference type="GO" id="GO:0006508">
    <property type="term" value="P:proteolysis"/>
    <property type="evidence" value="ECO:0007669"/>
    <property type="project" value="UniProtKB-KW"/>
</dbReference>
<evidence type="ECO:0000256" key="6">
    <source>
        <dbReference type="ARBA" id="ARBA00022670"/>
    </source>
</evidence>
<sequence length="814" mass="86155">MLSASLLSIAALTVPSALAASLRDQLPGVPAGWSVSGTPDASQSITLKLAVKQQNIDQLEGLLKSVSDPSSPNYGKYYTADQVNALFAPSSGSVDAVTSWAKTASLDNSLDRGLHVTIKTTIGNANEVFGANFTTFKDESTGVEKLRTLQYSVPDEISSHVDFVSPTTFFGRTNAESALRLPENVGVERREPVSEPKSGLTKRALACVSYSARGTAYLGPDCWKQVYNVTYVPDASSGSRIGFGSFLNESAIEADLFLYEQKYGIPKQSFNVTLINGGVNHQEPEYTTIGEANLDAQNIFGLAHPLPVTEFITGGSPPFLTNLDLPTEADNSNEPYLDYYAYLLSQSNEALPQVISNSYGDDEQTVPIDYAKYVCNQIGMMGLRGITILESSGDTGVGAPCQSNDGKKTPQFTPAFPGTCPYITAVGGTQGFNEEAWDGSTGGFSNYFPRAWYQESAVETYLGSYISKSVQDYYTPFTNFSARGFPDVSAHSSNPYWPVYANGVLALYSGTSAAADPRFAPAWSAFIGMLNDARFKAGQPALGFVNPLFYSLKSGFTDVTQGAATGCNGVNAQTGAKIPGASIIPWATWNATVGWDPVTGLGIPNFGVLLDTLGLSAYNKTATPSCPSWNTLEYTPSTGSTYKIECGTDHAGGVFSQIYVNGTDRLNNCIMACEGTNGCIDVQLSGTTCYLKGAVGTAVSKPGAVGARLISQPVGKHAQLTDKPSCPSWNNTILNVGTSKYFVECGVDHQGGDLKLAYVNSTIQGCVAACDQTPGCIDSSLSGSACYLKSKVGKAVSNSNVFGTLLISKGNSTA</sequence>
<accession>A0A4S9CYK6</accession>
<comment type="function">
    <text evidence="2">Secreted tripeptidyl-peptidase which degrades proteins at acidic pHs and is involved in virulence.</text>
</comment>
<evidence type="ECO:0000256" key="2">
    <source>
        <dbReference type="ARBA" id="ARBA00002451"/>
    </source>
</evidence>
<evidence type="ECO:0000256" key="4">
    <source>
        <dbReference type="ARBA" id="ARBA00012462"/>
    </source>
</evidence>
<evidence type="ECO:0000256" key="3">
    <source>
        <dbReference type="ARBA" id="ARBA00004239"/>
    </source>
</evidence>
<feature type="binding site" evidence="15">
    <location>
        <position position="559"/>
    </location>
    <ligand>
        <name>Ca(2+)</name>
        <dbReference type="ChEBI" id="CHEBI:29108"/>
    </ligand>
</feature>
<dbReference type="InterPro" id="IPR036852">
    <property type="entry name" value="Peptidase_S8/S53_dom_sf"/>
</dbReference>
<dbReference type="InterPro" id="IPR050819">
    <property type="entry name" value="Tripeptidyl-peptidase_I"/>
</dbReference>
<dbReference type="FunFam" id="3.40.50.200:FF:000015">
    <property type="entry name" value="Tripeptidyl peptidase A"/>
    <property type="match status" value="1"/>
</dbReference>
<dbReference type="GO" id="GO:0005576">
    <property type="term" value="C:extracellular region"/>
    <property type="evidence" value="ECO:0007669"/>
    <property type="project" value="UniProtKB-SubCell"/>
</dbReference>
<dbReference type="InterPro" id="IPR030400">
    <property type="entry name" value="Sedolisin_dom"/>
</dbReference>
<evidence type="ECO:0000256" key="1">
    <source>
        <dbReference type="ARBA" id="ARBA00001910"/>
    </source>
</evidence>
<feature type="binding site" evidence="15">
    <location>
        <position position="558"/>
    </location>
    <ligand>
        <name>Ca(2+)</name>
        <dbReference type="ChEBI" id="CHEBI:29108"/>
    </ligand>
</feature>
<dbReference type="SUPFAM" id="SSF52743">
    <property type="entry name" value="Subtilisin-like"/>
    <property type="match status" value="1"/>
</dbReference>
<comment type="subcellular location">
    <subcellularLocation>
        <location evidence="3">Secreted</location>
        <location evidence="3">Extracellular space</location>
    </subcellularLocation>
</comment>
<dbReference type="AlphaFoldDB" id="A0A4S9CYK6"/>
<keyword evidence="6" id="KW-0645">Protease</keyword>
<organism evidence="18">
    <name type="scientific">Aureobasidium pullulans</name>
    <name type="common">Black yeast</name>
    <name type="synonym">Pullularia pullulans</name>
    <dbReference type="NCBI Taxonomy" id="5580"/>
    <lineage>
        <taxon>Eukaryota</taxon>
        <taxon>Fungi</taxon>
        <taxon>Dikarya</taxon>
        <taxon>Ascomycota</taxon>
        <taxon>Pezizomycotina</taxon>
        <taxon>Dothideomycetes</taxon>
        <taxon>Dothideomycetidae</taxon>
        <taxon>Dothideales</taxon>
        <taxon>Saccotheciaceae</taxon>
        <taxon>Aureobasidium</taxon>
    </lineage>
</organism>
<dbReference type="CDD" id="cd04056">
    <property type="entry name" value="Peptidases_S53"/>
    <property type="match status" value="1"/>
</dbReference>
<feature type="binding site" evidence="15">
    <location>
        <position position="594"/>
    </location>
    <ligand>
        <name>Ca(2+)</name>
        <dbReference type="ChEBI" id="CHEBI:29108"/>
    </ligand>
</feature>
<dbReference type="PANTHER" id="PTHR14218">
    <property type="entry name" value="PROTEASE S8 TRIPEPTIDYL PEPTIDASE I CLN2"/>
    <property type="match status" value="1"/>
</dbReference>
<keyword evidence="11 15" id="KW-0106">Calcium</keyword>
<dbReference type="SUPFAM" id="SSF54897">
    <property type="entry name" value="Protease propeptides/inhibitors"/>
    <property type="match status" value="1"/>
</dbReference>